<dbReference type="Proteomes" id="UP000483018">
    <property type="component" value="Unassembled WGS sequence"/>
</dbReference>
<gene>
    <name evidence="2" type="ORF">GND95_02375</name>
</gene>
<dbReference type="EMBL" id="WSLF01000001">
    <property type="protein sequence ID" value="KAE9637297.1"/>
    <property type="molecule type" value="Genomic_DNA"/>
</dbReference>
<evidence type="ECO:0000259" key="1">
    <source>
        <dbReference type="Pfam" id="PF10105"/>
    </source>
</evidence>
<protein>
    <submittedName>
        <fullName evidence="2">DUF2344 domain-containing protein</fullName>
    </submittedName>
</protein>
<organism evidence="2 3">
    <name type="scientific">Defluviitalea raffinosedens</name>
    <dbReference type="NCBI Taxonomy" id="1450156"/>
    <lineage>
        <taxon>Bacteria</taxon>
        <taxon>Bacillati</taxon>
        <taxon>Bacillota</taxon>
        <taxon>Clostridia</taxon>
        <taxon>Lachnospirales</taxon>
        <taxon>Defluviitaleaceae</taxon>
        <taxon>Defluviitalea</taxon>
    </lineage>
</organism>
<reference evidence="2 3" key="1">
    <citation type="submission" date="2019-12" db="EMBL/GenBank/DDBJ databases">
        <title>Defluviitalea raffinosedens, isolated from a biogas fermenter, genome sequencing and characterization.</title>
        <authorList>
            <person name="Rettenmaier R."/>
            <person name="Schneider M."/>
            <person name="Neuhaus K."/>
            <person name="Liebl W."/>
            <person name="Zverlov V."/>
        </authorList>
    </citation>
    <scope>NUCLEOTIDE SEQUENCE [LARGE SCALE GENOMIC DNA]</scope>
    <source>
        <strain evidence="2 3">249c-K6</strain>
    </source>
</reference>
<comment type="caution">
    <text evidence="2">The sequence shown here is derived from an EMBL/GenBank/DDBJ whole genome shotgun (WGS) entry which is preliminary data.</text>
</comment>
<sequence length="229" mass="26617">MKARLKFTKMGPMKFIGHLDLQRLFQRCIRRSHLPIEYSKGFNPHQYLYFALPLPLGATSEGEYLDMTLTDELEPEEIKNSLNAYLPEGINIQEVYILSDEMAVGMAAVDAAEYKIFIDKKTVPLHFMDAVNNFFNQSEILAEKQGKKGIKEVNIKEMIHEYTLDENDEQWIITLLLATGSKTNLKPETVIQQIYRDNNLEYKDCRVHIHRINIYSRKNDLFLPLSDIS</sequence>
<dbReference type="AlphaFoldDB" id="A0A7C8LF57"/>
<dbReference type="NCBIfam" id="TIGR03936">
    <property type="entry name" value="sam_1_link_chp"/>
    <property type="match status" value="1"/>
</dbReference>
<accession>A0A7C8LF57</accession>
<evidence type="ECO:0000313" key="2">
    <source>
        <dbReference type="EMBL" id="KAE9637297.1"/>
    </source>
</evidence>
<name>A0A7C8LF57_9FIRM</name>
<feature type="domain" description="DUF2344" evidence="1">
    <location>
        <begin position="2"/>
        <end position="187"/>
    </location>
</feature>
<dbReference type="Pfam" id="PF10105">
    <property type="entry name" value="DUF2344"/>
    <property type="match status" value="1"/>
</dbReference>
<proteinExistence type="predicted"/>
<dbReference type="OrthoDB" id="9780488at2"/>
<evidence type="ECO:0000313" key="3">
    <source>
        <dbReference type="Proteomes" id="UP000483018"/>
    </source>
</evidence>
<dbReference type="InterPro" id="IPR018768">
    <property type="entry name" value="DUF2344"/>
</dbReference>
<keyword evidence="3" id="KW-1185">Reference proteome</keyword>
<dbReference type="RefSeq" id="WP_158739207.1">
    <property type="nucleotide sequence ID" value="NZ_JAFBEP010000006.1"/>
</dbReference>